<evidence type="ECO:0000256" key="4">
    <source>
        <dbReference type="ARBA" id="ARBA00022692"/>
    </source>
</evidence>
<sequence length="108" mass="11193">MTALGTGSSVASVPANLEAAKKTGVPKDIRETVISIGATIHMDGSCLAAILKISFAFTLFGMEFSGMETFIKAIVVSILCGVVIAGLPSGGAVGELLILFYQLKHYQS</sequence>
<feature type="transmembrane region" description="Helical" evidence="7">
    <location>
        <begin position="74"/>
        <end position="101"/>
    </location>
</feature>
<dbReference type="PANTHER" id="PTHR42865">
    <property type="entry name" value="PROTON/GLUTAMATE-ASPARTATE SYMPORTER"/>
    <property type="match status" value="1"/>
</dbReference>
<name>A0ABS2QXA1_9BACI</name>
<organism evidence="8 9">
    <name type="scientific">Priestia iocasae</name>
    <dbReference type="NCBI Taxonomy" id="2291674"/>
    <lineage>
        <taxon>Bacteria</taxon>
        <taxon>Bacillati</taxon>
        <taxon>Bacillota</taxon>
        <taxon>Bacilli</taxon>
        <taxon>Bacillales</taxon>
        <taxon>Bacillaceae</taxon>
        <taxon>Priestia</taxon>
    </lineage>
</organism>
<comment type="caution">
    <text evidence="8">The sequence shown here is derived from an EMBL/GenBank/DDBJ whole genome shotgun (WGS) entry which is preliminary data.</text>
</comment>
<comment type="subcellular location">
    <subcellularLocation>
        <location evidence="1">Cell membrane</location>
        <topology evidence="1">Multi-pass membrane protein</topology>
    </subcellularLocation>
</comment>
<dbReference type="EMBL" id="JAFBFC010000004">
    <property type="protein sequence ID" value="MBM7703627.1"/>
    <property type="molecule type" value="Genomic_DNA"/>
</dbReference>
<evidence type="ECO:0000313" key="9">
    <source>
        <dbReference type="Proteomes" id="UP000809829"/>
    </source>
</evidence>
<evidence type="ECO:0000256" key="1">
    <source>
        <dbReference type="ARBA" id="ARBA00004651"/>
    </source>
</evidence>
<keyword evidence="3" id="KW-1003">Cell membrane</keyword>
<dbReference type="PANTHER" id="PTHR42865:SF7">
    <property type="entry name" value="PROTON_GLUTAMATE-ASPARTATE SYMPORTER"/>
    <property type="match status" value="1"/>
</dbReference>
<protein>
    <submittedName>
        <fullName evidence="8">Na+/H+-dicarboxylate symporter</fullName>
    </submittedName>
</protein>
<evidence type="ECO:0000256" key="5">
    <source>
        <dbReference type="ARBA" id="ARBA00022989"/>
    </source>
</evidence>
<evidence type="ECO:0000256" key="3">
    <source>
        <dbReference type="ARBA" id="ARBA00022475"/>
    </source>
</evidence>
<feature type="transmembrane region" description="Helical" evidence="7">
    <location>
        <begin position="44"/>
        <end position="62"/>
    </location>
</feature>
<dbReference type="InterPro" id="IPR001991">
    <property type="entry name" value="Na-dicarboxylate_symporter"/>
</dbReference>
<reference evidence="8 9" key="1">
    <citation type="submission" date="2021-01" db="EMBL/GenBank/DDBJ databases">
        <title>Genomic Encyclopedia of Type Strains, Phase IV (KMG-IV): sequencing the most valuable type-strain genomes for metagenomic binning, comparative biology and taxonomic classification.</title>
        <authorList>
            <person name="Goeker M."/>
        </authorList>
    </citation>
    <scope>NUCLEOTIDE SEQUENCE [LARGE SCALE GENOMIC DNA]</scope>
    <source>
        <strain evidence="8 9">DSM 104297</strain>
    </source>
</reference>
<dbReference type="Proteomes" id="UP000809829">
    <property type="component" value="Unassembled WGS sequence"/>
</dbReference>
<evidence type="ECO:0000313" key="8">
    <source>
        <dbReference type="EMBL" id="MBM7703627.1"/>
    </source>
</evidence>
<gene>
    <name evidence="8" type="ORF">JOC83_002476</name>
</gene>
<keyword evidence="4 7" id="KW-0812">Transmembrane</keyword>
<dbReference type="Gene3D" id="1.10.3860.10">
    <property type="entry name" value="Sodium:dicarboxylate symporter"/>
    <property type="match status" value="1"/>
</dbReference>
<proteinExistence type="predicted"/>
<keyword evidence="5 7" id="KW-1133">Transmembrane helix</keyword>
<keyword evidence="9" id="KW-1185">Reference proteome</keyword>
<keyword evidence="2" id="KW-0813">Transport</keyword>
<dbReference type="SUPFAM" id="SSF118215">
    <property type="entry name" value="Proton glutamate symport protein"/>
    <property type="match status" value="1"/>
</dbReference>
<keyword evidence="6 7" id="KW-0472">Membrane</keyword>
<evidence type="ECO:0000256" key="6">
    <source>
        <dbReference type="ARBA" id="ARBA00023136"/>
    </source>
</evidence>
<evidence type="ECO:0000256" key="2">
    <source>
        <dbReference type="ARBA" id="ARBA00022448"/>
    </source>
</evidence>
<dbReference type="Pfam" id="PF00375">
    <property type="entry name" value="SDF"/>
    <property type="match status" value="1"/>
</dbReference>
<evidence type="ECO:0000256" key="7">
    <source>
        <dbReference type="SAM" id="Phobius"/>
    </source>
</evidence>
<dbReference type="InterPro" id="IPR036458">
    <property type="entry name" value="Na:dicarbo_symporter_sf"/>
</dbReference>
<accession>A0ABS2QXA1</accession>